<dbReference type="GeneID" id="301089452"/>
<gene>
    <name evidence="2" type="ORF">TPE_0794</name>
</gene>
<sequence>MAGFVDDVSVNTIIGPGSFINGSLRVPGFLRIDGDIDGDIDTPGRVIIAEHARVRGNIHASSISIGGMVQGDVIAPNGVVILSTGLVLGSILTKKIRVDEDVFLHGFCFAVNNQVEFDRVEKEYKNKQGLAASALLNSR</sequence>
<comment type="similarity">
    <text evidence="1">Belongs to the bactofilin family.</text>
</comment>
<protein>
    <recommendedName>
        <fullName evidence="4">Cell shape determination protein CcmA</fullName>
    </recommendedName>
</protein>
<dbReference type="PANTHER" id="PTHR35024:SF4">
    <property type="entry name" value="POLYMER-FORMING CYTOSKELETAL PROTEIN"/>
    <property type="match status" value="1"/>
</dbReference>
<dbReference type="STRING" id="1291379.TPE_0794"/>
<dbReference type="OrthoDB" id="350414at2"/>
<dbReference type="Proteomes" id="UP000015620">
    <property type="component" value="Chromosome"/>
</dbReference>
<dbReference type="Pfam" id="PF04519">
    <property type="entry name" value="Bactofilin"/>
    <property type="match status" value="1"/>
</dbReference>
<dbReference type="EMBL" id="CP004120">
    <property type="protein sequence ID" value="AGT43290.1"/>
    <property type="molecule type" value="Genomic_DNA"/>
</dbReference>
<reference evidence="2 3" key="1">
    <citation type="journal article" date="2013" name="PLoS ONE">
        <title>Genome-Wide Relatedness of Treponema pedis, from Gingiva and Necrotic Skin Lesions of Pigs, with the Human Oral Pathogen Treponema denticola.</title>
        <authorList>
            <person name="Svartstrom O."/>
            <person name="Mushtaq M."/>
            <person name="Pringle M."/>
            <person name="Segerman B."/>
        </authorList>
    </citation>
    <scope>NUCLEOTIDE SEQUENCE [LARGE SCALE GENOMIC DNA]</scope>
    <source>
        <strain evidence="2">T A4</strain>
    </source>
</reference>
<dbReference type="HOGENOM" id="CLU_072799_6_5_12"/>
<dbReference type="AlphaFoldDB" id="S5ZT43"/>
<accession>S5ZT43</accession>
<evidence type="ECO:0000313" key="3">
    <source>
        <dbReference type="Proteomes" id="UP000015620"/>
    </source>
</evidence>
<evidence type="ECO:0000256" key="1">
    <source>
        <dbReference type="ARBA" id="ARBA00044755"/>
    </source>
</evidence>
<name>S5ZT43_9SPIR</name>
<keyword evidence="3" id="KW-1185">Reference proteome</keyword>
<dbReference type="KEGG" id="tped:TPE_0794"/>
<dbReference type="InterPro" id="IPR007607">
    <property type="entry name" value="BacA/B"/>
</dbReference>
<dbReference type="PANTHER" id="PTHR35024">
    <property type="entry name" value="HYPOTHETICAL CYTOSOLIC PROTEIN"/>
    <property type="match status" value="1"/>
</dbReference>
<dbReference type="PATRIC" id="fig|1291379.3.peg.790"/>
<organism evidence="2 3">
    <name type="scientific">Treponema pedis str. T A4</name>
    <dbReference type="NCBI Taxonomy" id="1291379"/>
    <lineage>
        <taxon>Bacteria</taxon>
        <taxon>Pseudomonadati</taxon>
        <taxon>Spirochaetota</taxon>
        <taxon>Spirochaetia</taxon>
        <taxon>Spirochaetales</taxon>
        <taxon>Treponemataceae</taxon>
        <taxon>Treponema</taxon>
    </lineage>
</organism>
<evidence type="ECO:0000313" key="2">
    <source>
        <dbReference type="EMBL" id="AGT43290.1"/>
    </source>
</evidence>
<dbReference type="RefSeq" id="WP_020964590.1">
    <property type="nucleotide sequence ID" value="NC_022097.1"/>
</dbReference>
<proteinExistence type="inferred from homology"/>
<evidence type="ECO:0008006" key="4">
    <source>
        <dbReference type="Google" id="ProtNLM"/>
    </source>
</evidence>